<organism evidence="11 12">
    <name type="scientific">Faecalicatena acetigenes</name>
    <dbReference type="NCBI Taxonomy" id="2981790"/>
    <lineage>
        <taxon>Bacteria</taxon>
        <taxon>Bacillati</taxon>
        <taxon>Bacillota</taxon>
        <taxon>Clostridia</taxon>
        <taxon>Lachnospirales</taxon>
        <taxon>Lachnospiraceae</taxon>
        <taxon>Faecalicatena</taxon>
    </lineage>
</organism>
<evidence type="ECO:0000256" key="6">
    <source>
        <dbReference type="ARBA" id="ARBA00023160"/>
    </source>
</evidence>
<dbReference type="NCBIfam" id="NF002150">
    <property type="entry name" value="PRK00982.1-4"/>
    <property type="match status" value="1"/>
</dbReference>
<reference evidence="11 12" key="1">
    <citation type="journal article" date="2021" name="ISME Commun">
        <title>Automated analysis of genomic sequences facilitates high-throughput and comprehensive description of bacteria.</title>
        <authorList>
            <person name="Hitch T.C.A."/>
        </authorList>
    </citation>
    <scope>NUCLEOTIDE SEQUENCE [LARGE SCALE GENOMIC DNA]</scope>
    <source>
        <strain evidence="11 12">H2_18</strain>
    </source>
</reference>
<evidence type="ECO:0000256" key="1">
    <source>
        <dbReference type="ARBA" id="ARBA00022450"/>
    </source>
</evidence>
<accession>A0ABT2T8E5</accession>
<keyword evidence="6 7" id="KW-0275">Fatty acid biosynthesis</keyword>
<evidence type="ECO:0000313" key="12">
    <source>
        <dbReference type="Proteomes" id="UP001652394"/>
    </source>
</evidence>
<gene>
    <name evidence="7" type="primary">acpP</name>
    <name evidence="11" type="ORF">OCV51_01120</name>
</gene>
<evidence type="ECO:0000313" key="11">
    <source>
        <dbReference type="EMBL" id="MCU6746271.1"/>
    </source>
</evidence>
<feature type="modified residue" description="O-(pantetheine 4'-phosphoryl)serine" evidence="7">
    <location>
        <position position="37"/>
    </location>
</feature>
<dbReference type="Pfam" id="PF00550">
    <property type="entry name" value="PP-binding"/>
    <property type="match status" value="1"/>
</dbReference>
<comment type="similarity">
    <text evidence="7">Belongs to the acyl carrier protein (ACP) family.</text>
</comment>
<comment type="function">
    <text evidence="7 9">Carrier of the growing fatty acid chain in fatty acid biosynthesis.</text>
</comment>
<dbReference type="InterPro" id="IPR003231">
    <property type="entry name" value="ACP"/>
</dbReference>
<evidence type="ECO:0000256" key="8">
    <source>
        <dbReference type="NCBIfam" id="TIGR00517"/>
    </source>
</evidence>
<dbReference type="HAMAP" id="MF_01217">
    <property type="entry name" value="Acyl_carrier"/>
    <property type="match status" value="1"/>
</dbReference>
<dbReference type="PROSITE" id="PS50075">
    <property type="entry name" value="CARRIER"/>
    <property type="match status" value="1"/>
</dbReference>
<evidence type="ECO:0000259" key="10">
    <source>
        <dbReference type="PROSITE" id="PS50075"/>
    </source>
</evidence>
<dbReference type="NCBIfam" id="NF002151">
    <property type="entry name" value="PRK00982.1-5"/>
    <property type="match status" value="1"/>
</dbReference>
<comment type="PTM">
    <text evidence="7">4'-phosphopantetheine is transferred from CoA to a specific serine of apo-ACP by AcpS. This modification is essential for activity because fatty acids are bound in thioester linkage to the sulfhydryl of the prosthetic group.</text>
</comment>
<comment type="pathway">
    <text evidence="7 9">Lipid metabolism; fatty acid biosynthesis.</text>
</comment>
<feature type="domain" description="Carrier" evidence="10">
    <location>
        <begin position="1"/>
        <end position="77"/>
    </location>
</feature>
<evidence type="ECO:0000256" key="2">
    <source>
        <dbReference type="ARBA" id="ARBA00022516"/>
    </source>
</evidence>
<sequence>MKNMVEKIKKIVAESLGAEAETMTEATSFKEDLGADSLDLFEMVMAFEEEFEVEIPSEDLEKIATVGDVVKYLENQK</sequence>
<evidence type="ECO:0000256" key="3">
    <source>
        <dbReference type="ARBA" id="ARBA00022553"/>
    </source>
</evidence>
<keyword evidence="3 7" id="KW-0597">Phosphoprotein</keyword>
<dbReference type="PANTHER" id="PTHR20863:SF76">
    <property type="entry name" value="CARRIER DOMAIN-CONTAINING PROTEIN"/>
    <property type="match status" value="1"/>
</dbReference>
<dbReference type="NCBIfam" id="TIGR00517">
    <property type="entry name" value="acyl_carrier"/>
    <property type="match status" value="1"/>
</dbReference>
<dbReference type="EMBL" id="JAOQJX010000001">
    <property type="protein sequence ID" value="MCU6746271.1"/>
    <property type="molecule type" value="Genomic_DNA"/>
</dbReference>
<evidence type="ECO:0000256" key="9">
    <source>
        <dbReference type="RuleBase" id="RU003545"/>
    </source>
</evidence>
<keyword evidence="4 7" id="KW-0276">Fatty acid metabolism</keyword>
<keyword evidence="12" id="KW-1185">Reference proteome</keyword>
<dbReference type="PANTHER" id="PTHR20863">
    <property type="entry name" value="ACYL CARRIER PROTEIN"/>
    <property type="match status" value="1"/>
</dbReference>
<comment type="PTM">
    <text evidence="9">4'-phosphopantetheine is transferred from CoA to a specific serine of apo-ACP by acpS.</text>
</comment>
<evidence type="ECO:0000256" key="5">
    <source>
        <dbReference type="ARBA" id="ARBA00023098"/>
    </source>
</evidence>
<dbReference type="NCBIfam" id="NF002148">
    <property type="entry name" value="PRK00982.1-2"/>
    <property type="match status" value="1"/>
</dbReference>
<name>A0ABT2T8E5_9FIRM</name>
<keyword evidence="5 7" id="KW-0443">Lipid metabolism</keyword>
<keyword evidence="2 7" id="KW-0444">Lipid biosynthesis</keyword>
<evidence type="ECO:0000256" key="7">
    <source>
        <dbReference type="HAMAP-Rule" id="MF_01217"/>
    </source>
</evidence>
<dbReference type="Proteomes" id="UP001652394">
    <property type="component" value="Unassembled WGS sequence"/>
</dbReference>
<evidence type="ECO:0000256" key="4">
    <source>
        <dbReference type="ARBA" id="ARBA00022832"/>
    </source>
</evidence>
<comment type="subcellular location">
    <subcellularLocation>
        <location evidence="7">Cytoplasm</location>
    </subcellularLocation>
</comment>
<proteinExistence type="inferred from homology"/>
<dbReference type="Gene3D" id="1.10.1200.10">
    <property type="entry name" value="ACP-like"/>
    <property type="match status" value="1"/>
</dbReference>
<comment type="caution">
    <text evidence="11">The sequence shown here is derived from an EMBL/GenBank/DDBJ whole genome shotgun (WGS) entry which is preliminary data.</text>
</comment>
<keyword evidence="7" id="KW-0963">Cytoplasm</keyword>
<dbReference type="InterPro" id="IPR036736">
    <property type="entry name" value="ACP-like_sf"/>
</dbReference>
<dbReference type="SUPFAM" id="SSF47336">
    <property type="entry name" value="ACP-like"/>
    <property type="match status" value="1"/>
</dbReference>
<protein>
    <recommendedName>
        <fullName evidence="7 8">Acyl carrier protein</fullName>
        <shortName evidence="7">ACP</shortName>
    </recommendedName>
</protein>
<dbReference type="InterPro" id="IPR009081">
    <property type="entry name" value="PP-bd_ACP"/>
</dbReference>
<keyword evidence="1 7" id="KW-0596">Phosphopantetheine</keyword>